<gene>
    <name evidence="1" type="ORF">METZ01_LOCUS325604</name>
</gene>
<dbReference type="AlphaFoldDB" id="A0A382PIZ2"/>
<proteinExistence type="predicted"/>
<accession>A0A382PIZ2</accession>
<evidence type="ECO:0000313" key="1">
    <source>
        <dbReference type="EMBL" id="SVC72750.1"/>
    </source>
</evidence>
<name>A0A382PIZ2_9ZZZZ</name>
<sequence length="343" mass="37965">PAVLDENSVWLVIGDELGTQDDLVWLLFEYNEGTGVYINPANFTMGSSYWLYQRVGDNLSVATPAGETGNMSGTTLNIKPGWNLIGFPYPFSVYLDLDQTQFYGPITYGLAGEEWSSVVTELDPWNGYAVYNRTASDLNITLDPTASSGGGLARTIDDEEGWLMTLQVRADEYQDRFNTIGALSGAHDDRDWHDNPEITAPGRSVSLFFQLPDEEQKDPVTSDIRALDNDLKLWDARIRNTDLVSALTVSWHSEQALPVGHTVQLVDLNTRTVVDMVLKDHLELGLVGSRYDRRLQVVAGDPVQVALAVDEILAAIPEELSLDGNYPNPFNPVTTIRFGLPEP</sequence>
<dbReference type="EMBL" id="UINC01107401">
    <property type="protein sequence ID" value="SVC72750.1"/>
    <property type="molecule type" value="Genomic_DNA"/>
</dbReference>
<feature type="non-terminal residue" evidence="1">
    <location>
        <position position="343"/>
    </location>
</feature>
<protein>
    <submittedName>
        <fullName evidence="1">Uncharacterized protein</fullName>
    </submittedName>
</protein>
<organism evidence="1">
    <name type="scientific">marine metagenome</name>
    <dbReference type="NCBI Taxonomy" id="408172"/>
    <lineage>
        <taxon>unclassified sequences</taxon>
        <taxon>metagenomes</taxon>
        <taxon>ecological metagenomes</taxon>
    </lineage>
</organism>
<feature type="non-terminal residue" evidence="1">
    <location>
        <position position="1"/>
    </location>
</feature>
<reference evidence="1" key="1">
    <citation type="submission" date="2018-05" db="EMBL/GenBank/DDBJ databases">
        <authorList>
            <person name="Lanie J.A."/>
            <person name="Ng W.-L."/>
            <person name="Kazmierczak K.M."/>
            <person name="Andrzejewski T.M."/>
            <person name="Davidsen T.M."/>
            <person name="Wayne K.J."/>
            <person name="Tettelin H."/>
            <person name="Glass J.I."/>
            <person name="Rusch D."/>
            <person name="Podicherti R."/>
            <person name="Tsui H.-C.T."/>
            <person name="Winkler M.E."/>
        </authorList>
    </citation>
    <scope>NUCLEOTIDE SEQUENCE</scope>
</reference>